<sequence>MYLAVVIEQVGSVMEAVNVDGVDPFVINVKCSPGYYGYKCVNQCSEHCSIHTNCDRVTGRCTGGCTSGWAGDTCNGRHIYRDSVYCIATSDCLGLNLNKYGEIEGEDIPTLSNLRVFLPYDTECAVLPALYRINTNVRSYLLVLVVVAAEH</sequence>
<dbReference type="Gene3D" id="2.170.300.10">
    <property type="entry name" value="Tie2 ligand-binding domain superfamily"/>
    <property type="match status" value="1"/>
</dbReference>
<evidence type="ECO:0000313" key="1">
    <source>
        <dbReference type="EMBL" id="EKC31646.1"/>
    </source>
</evidence>
<dbReference type="InParanoid" id="K1RC41"/>
<gene>
    <name evidence="1" type="ORF">CGI_10009159</name>
</gene>
<accession>K1RC41</accession>
<dbReference type="AlphaFoldDB" id="K1RC41"/>
<name>K1RC41_MAGGI</name>
<protein>
    <submittedName>
        <fullName evidence="1">Uncharacterized protein</fullName>
    </submittedName>
</protein>
<dbReference type="HOGENOM" id="CLU_1733281_0_0_1"/>
<organism evidence="1">
    <name type="scientific">Magallana gigas</name>
    <name type="common">Pacific oyster</name>
    <name type="synonym">Crassostrea gigas</name>
    <dbReference type="NCBI Taxonomy" id="29159"/>
    <lineage>
        <taxon>Eukaryota</taxon>
        <taxon>Metazoa</taxon>
        <taxon>Spiralia</taxon>
        <taxon>Lophotrochozoa</taxon>
        <taxon>Mollusca</taxon>
        <taxon>Bivalvia</taxon>
        <taxon>Autobranchia</taxon>
        <taxon>Pteriomorphia</taxon>
        <taxon>Ostreida</taxon>
        <taxon>Ostreoidea</taxon>
        <taxon>Ostreidae</taxon>
        <taxon>Magallana</taxon>
    </lineage>
</organism>
<reference evidence="1" key="1">
    <citation type="journal article" date="2012" name="Nature">
        <title>The oyster genome reveals stress adaptation and complexity of shell formation.</title>
        <authorList>
            <person name="Zhang G."/>
            <person name="Fang X."/>
            <person name="Guo X."/>
            <person name="Li L."/>
            <person name="Luo R."/>
            <person name="Xu F."/>
            <person name="Yang P."/>
            <person name="Zhang L."/>
            <person name="Wang X."/>
            <person name="Qi H."/>
            <person name="Xiong Z."/>
            <person name="Que H."/>
            <person name="Xie Y."/>
            <person name="Holland P.W."/>
            <person name="Paps J."/>
            <person name="Zhu Y."/>
            <person name="Wu F."/>
            <person name="Chen Y."/>
            <person name="Wang J."/>
            <person name="Peng C."/>
            <person name="Meng J."/>
            <person name="Yang L."/>
            <person name="Liu J."/>
            <person name="Wen B."/>
            <person name="Zhang N."/>
            <person name="Huang Z."/>
            <person name="Zhu Q."/>
            <person name="Feng Y."/>
            <person name="Mount A."/>
            <person name="Hedgecock D."/>
            <person name="Xu Z."/>
            <person name="Liu Y."/>
            <person name="Domazet-Loso T."/>
            <person name="Du Y."/>
            <person name="Sun X."/>
            <person name="Zhang S."/>
            <person name="Liu B."/>
            <person name="Cheng P."/>
            <person name="Jiang X."/>
            <person name="Li J."/>
            <person name="Fan D."/>
            <person name="Wang W."/>
            <person name="Fu W."/>
            <person name="Wang T."/>
            <person name="Wang B."/>
            <person name="Zhang J."/>
            <person name="Peng Z."/>
            <person name="Li Y."/>
            <person name="Li N."/>
            <person name="Wang J."/>
            <person name="Chen M."/>
            <person name="He Y."/>
            <person name="Tan F."/>
            <person name="Song X."/>
            <person name="Zheng Q."/>
            <person name="Huang R."/>
            <person name="Yang H."/>
            <person name="Du X."/>
            <person name="Chen L."/>
            <person name="Yang M."/>
            <person name="Gaffney P.M."/>
            <person name="Wang S."/>
            <person name="Luo L."/>
            <person name="She Z."/>
            <person name="Ming Y."/>
            <person name="Huang W."/>
            <person name="Zhang S."/>
            <person name="Huang B."/>
            <person name="Zhang Y."/>
            <person name="Qu T."/>
            <person name="Ni P."/>
            <person name="Miao G."/>
            <person name="Wang J."/>
            <person name="Wang Q."/>
            <person name="Steinberg C.E."/>
            <person name="Wang H."/>
            <person name="Li N."/>
            <person name="Qian L."/>
            <person name="Zhang G."/>
            <person name="Li Y."/>
            <person name="Yang H."/>
            <person name="Liu X."/>
            <person name="Wang J."/>
            <person name="Yin Y."/>
            <person name="Wang J."/>
        </authorList>
    </citation>
    <scope>NUCLEOTIDE SEQUENCE [LARGE SCALE GENOMIC DNA]</scope>
    <source>
        <strain evidence="1">05x7-T-G4-1.051#20</strain>
    </source>
</reference>
<proteinExistence type="predicted"/>
<dbReference type="EMBL" id="JH816278">
    <property type="protein sequence ID" value="EKC31646.1"/>
    <property type="molecule type" value="Genomic_DNA"/>
</dbReference>